<evidence type="ECO:0000313" key="1">
    <source>
        <dbReference type="EMBL" id="MFB5268106.1"/>
    </source>
</evidence>
<organism evidence="1 2">
    <name type="scientific">Paenibacillus enshidis</name>
    <dbReference type="NCBI Taxonomy" id="1458439"/>
    <lineage>
        <taxon>Bacteria</taxon>
        <taxon>Bacillati</taxon>
        <taxon>Bacillota</taxon>
        <taxon>Bacilli</taxon>
        <taxon>Bacillales</taxon>
        <taxon>Paenibacillaceae</taxon>
        <taxon>Paenibacillus</taxon>
    </lineage>
</organism>
<protein>
    <submittedName>
        <fullName evidence="1">Uncharacterized protein</fullName>
    </submittedName>
</protein>
<reference evidence="1 2" key="1">
    <citation type="submission" date="2024-09" db="EMBL/GenBank/DDBJ databases">
        <title>Paenibacillus zeirhizospherea sp. nov., isolated from surface of the maize (Zea mays) roots in a horticulture field, Hungary.</title>
        <authorList>
            <person name="Marton D."/>
            <person name="Farkas M."/>
            <person name="Bedics A."/>
            <person name="Toth E."/>
            <person name="Tancsics A."/>
            <person name="Boka K."/>
            <person name="Maroti G."/>
            <person name="Kriszt B."/>
            <person name="Cserhati M."/>
        </authorList>
    </citation>
    <scope>NUCLEOTIDE SEQUENCE [LARGE SCALE GENOMIC DNA]</scope>
    <source>
        <strain evidence="1 2">KCTC 33519</strain>
    </source>
</reference>
<dbReference type="EMBL" id="JBHHMI010000013">
    <property type="protein sequence ID" value="MFB5268106.1"/>
    <property type="molecule type" value="Genomic_DNA"/>
</dbReference>
<name>A0ABV5AY81_9BACL</name>
<gene>
    <name evidence="1" type="ORF">ACE41H_15165</name>
</gene>
<sequence>MIWKDKELVTVGDLMDSGINACETEEEAKQFMALYRAENLDADNNIGYISGYYSPEEAARIRQWFGVEHPFIEPGMSPKEVFEAGLKFGKK</sequence>
<dbReference type="RefSeq" id="WP_375356229.1">
    <property type="nucleotide sequence ID" value="NZ_JBHHMI010000013.1"/>
</dbReference>
<evidence type="ECO:0000313" key="2">
    <source>
        <dbReference type="Proteomes" id="UP001580346"/>
    </source>
</evidence>
<comment type="caution">
    <text evidence="1">The sequence shown here is derived from an EMBL/GenBank/DDBJ whole genome shotgun (WGS) entry which is preliminary data.</text>
</comment>
<dbReference type="Proteomes" id="UP001580346">
    <property type="component" value="Unassembled WGS sequence"/>
</dbReference>
<proteinExistence type="predicted"/>
<keyword evidence="2" id="KW-1185">Reference proteome</keyword>
<accession>A0ABV5AY81</accession>